<keyword evidence="2" id="KW-0547">Nucleotide-binding</keyword>
<dbReference type="Pfam" id="PF00288">
    <property type="entry name" value="GHMP_kinases_N"/>
    <property type="match status" value="1"/>
</dbReference>
<proteinExistence type="predicted"/>
<keyword evidence="3 6" id="KW-0418">Kinase</keyword>
<dbReference type="Gene3D" id="3.30.230.10">
    <property type="match status" value="1"/>
</dbReference>
<dbReference type="PIRSF" id="PIRSF033887">
    <property type="entry name" value="PduX"/>
    <property type="match status" value="1"/>
</dbReference>
<name>A0A6I6EL73_9CLOT</name>
<evidence type="ECO:0000256" key="1">
    <source>
        <dbReference type="ARBA" id="ARBA00022679"/>
    </source>
</evidence>
<dbReference type="Proteomes" id="UP000422764">
    <property type="component" value="Chromosome"/>
</dbReference>
<dbReference type="PANTHER" id="PTHR43527">
    <property type="entry name" value="4-DIPHOSPHOCYTIDYL-2-C-METHYL-D-ERYTHRITOL KINASE, CHLOROPLASTIC"/>
    <property type="match status" value="1"/>
</dbReference>
<keyword evidence="4" id="KW-0067">ATP-binding</keyword>
<dbReference type="GO" id="GO:0016301">
    <property type="term" value="F:kinase activity"/>
    <property type="evidence" value="ECO:0007669"/>
    <property type="project" value="UniProtKB-KW"/>
</dbReference>
<evidence type="ECO:0000256" key="2">
    <source>
        <dbReference type="ARBA" id="ARBA00022741"/>
    </source>
</evidence>
<gene>
    <name evidence="6" type="ORF">GOM49_04320</name>
</gene>
<dbReference type="InterPro" id="IPR012363">
    <property type="entry name" value="PduX"/>
</dbReference>
<evidence type="ECO:0000256" key="3">
    <source>
        <dbReference type="ARBA" id="ARBA00022777"/>
    </source>
</evidence>
<dbReference type="InterPro" id="IPR014721">
    <property type="entry name" value="Ribsml_uS5_D2-typ_fold_subgr"/>
</dbReference>
<dbReference type="EMBL" id="CP046522">
    <property type="protein sequence ID" value="QGU94429.1"/>
    <property type="molecule type" value="Genomic_DNA"/>
</dbReference>
<dbReference type="AlphaFoldDB" id="A0A6I6EL73"/>
<dbReference type="InterPro" id="IPR006204">
    <property type="entry name" value="GHMP_kinase_N_dom"/>
</dbReference>
<dbReference type="SUPFAM" id="SSF54211">
    <property type="entry name" value="Ribosomal protein S5 domain 2-like"/>
    <property type="match status" value="1"/>
</dbReference>
<dbReference type="GO" id="GO:0005524">
    <property type="term" value="F:ATP binding"/>
    <property type="evidence" value="ECO:0007669"/>
    <property type="project" value="UniProtKB-KW"/>
</dbReference>
<accession>A0A6I6EL73</accession>
<feature type="domain" description="GHMP kinase N-terminal" evidence="5">
    <location>
        <begin position="60"/>
        <end position="122"/>
    </location>
</feature>
<evidence type="ECO:0000313" key="6">
    <source>
        <dbReference type="EMBL" id="QGU94429.1"/>
    </source>
</evidence>
<organism evidence="6 7">
    <name type="scientific">Clostridium bovifaecis</name>
    <dbReference type="NCBI Taxonomy" id="2184719"/>
    <lineage>
        <taxon>Bacteria</taxon>
        <taxon>Bacillati</taxon>
        <taxon>Bacillota</taxon>
        <taxon>Clostridia</taxon>
        <taxon>Eubacteriales</taxon>
        <taxon>Clostridiaceae</taxon>
        <taxon>Clostridium</taxon>
    </lineage>
</organism>
<dbReference type="InterPro" id="IPR020568">
    <property type="entry name" value="Ribosomal_Su5_D2-typ_SF"/>
</dbReference>
<protein>
    <submittedName>
        <fullName evidence="6">Kinase</fullName>
    </submittedName>
</protein>
<keyword evidence="1" id="KW-0808">Transferase</keyword>
<reference evidence="6 7" key="1">
    <citation type="submission" date="2019-12" db="EMBL/GenBank/DDBJ databases">
        <title>Genome sequenceing of Clostridium bovifaecis.</title>
        <authorList>
            <person name="Yao Y."/>
        </authorList>
    </citation>
    <scope>NUCLEOTIDE SEQUENCE [LARGE SCALE GENOMIC DNA]</scope>
    <source>
        <strain evidence="6 7">BXX</strain>
    </source>
</reference>
<keyword evidence="7" id="KW-1185">Reference proteome</keyword>
<sequence>MEVSTSYPGSFGEVLQGKVNNMDMLLSCPVNIYTTVKIFESKNPCKKLKWNKANRFLYNILKNWNHEKYYRNLDIHIKSEIPSSKGMASSTADLCAIYCSLLKMFNKDFNEEELVKECIKIEPTDSIIFREMTLFDYKKGLYKEKIGEYFSYNILVFEGKKGISTVEFNNKKLPDLKDVSDIYAILKEGAAEKNIEKLAYVSTESVMRNQHRLPYTWINNIEEIRKLTSGLGIIGAHSGNVLGIIYEDEEKLKYAFNFIEKQDFYKVYAVKTLENVEEVLL</sequence>
<evidence type="ECO:0000256" key="4">
    <source>
        <dbReference type="ARBA" id="ARBA00022840"/>
    </source>
</evidence>
<dbReference type="PANTHER" id="PTHR43527:SF1">
    <property type="entry name" value="L-THREONINE KINASE"/>
    <property type="match status" value="1"/>
</dbReference>
<evidence type="ECO:0000259" key="5">
    <source>
        <dbReference type="Pfam" id="PF00288"/>
    </source>
</evidence>
<evidence type="ECO:0000313" key="7">
    <source>
        <dbReference type="Proteomes" id="UP000422764"/>
    </source>
</evidence>